<dbReference type="AlphaFoldDB" id="B7KKK9"/>
<keyword evidence="2" id="KW-0902">Two-component regulatory system</keyword>
<dbReference type="InterPro" id="IPR011006">
    <property type="entry name" value="CheY-like_superfamily"/>
</dbReference>
<evidence type="ECO:0000256" key="1">
    <source>
        <dbReference type="ARBA" id="ARBA00022553"/>
    </source>
</evidence>
<dbReference type="EMBL" id="CP001291">
    <property type="protein sequence ID" value="ACK72342.1"/>
    <property type="molecule type" value="Genomic_DNA"/>
</dbReference>
<dbReference type="KEGG" id="cyc:PCC7424_3968"/>
<feature type="modified residue" description="4-aspartylphosphate" evidence="3">
    <location>
        <position position="52"/>
    </location>
</feature>
<reference evidence="6" key="1">
    <citation type="journal article" date="2011" name="MBio">
        <title>Novel metabolic attributes of the genus Cyanothece, comprising a group of unicellular nitrogen-fixing Cyanobacteria.</title>
        <authorList>
            <person name="Bandyopadhyay A."/>
            <person name="Elvitigala T."/>
            <person name="Welsh E."/>
            <person name="Stockel J."/>
            <person name="Liberton M."/>
            <person name="Min H."/>
            <person name="Sherman L.A."/>
            <person name="Pakrasi H.B."/>
        </authorList>
    </citation>
    <scope>NUCLEOTIDE SEQUENCE [LARGE SCALE GENOMIC DNA]</scope>
    <source>
        <strain evidence="6">PCC 7424</strain>
    </source>
</reference>
<evidence type="ECO:0000256" key="3">
    <source>
        <dbReference type="PROSITE-ProRule" id="PRU00169"/>
    </source>
</evidence>
<dbReference type="Proteomes" id="UP000002384">
    <property type="component" value="Chromosome"/>
</dbReference>
<keyword evidence="1 3" id="KW-0597">Phosphoprotein</keyword>
<dbReference type="GO" id="GO:0000160">
    <property type="term" value="P:phosphorelay signal transduction system"/>
    <property type="evidence" value="ECO:0007669"/>
    <property type="project" value="UniProtKB-KW"/>
</dbReference>
<dbReference type="PANTHER" id="PTHR44591">
    <property type="entry name" value="STRESS RESPONSE REGULATOR PROTEIN 1"/>
    <property type="match status" value="1"/>
</dbReference>
<evidence type="ECO:0000256" key="2">
    <source>
        <dbReference type="ARBA" id="ARBA00023012"/>
    </source>
</evidence>
<evidence type="ECO:0000313" key="6">
    <source>
        <dbReference type="Proteomes" id="UP000002384"/>
    </source>
</evidence>
<sequence length="125" mass="14346">MITVLIVDDSASLRQILLELLEKRGINVLEAASGMEAQEVIQKQIPDLVITDLIMPQMNGYELCRWIKNNPNTQDVPVLICSTKSEEFDRYWGMKQGADAYITKPFDNAEMLQTIKFLLQNRRKS</sequence>
<feature type="domain" description="Response regulatory" evidence="4">
    <location>
        <begin position="3"/>
        <end position="119"/>
    </location>
</feature>
<name>B7KKK9_GLOC7</name>
<evidence type="ECO:0000313" key="5">
    <source>
        <dbReference type="EMBL" id="ACK72342.1"/>
    </source>
</evidence>
<dbReference type="STRING" id="65393.PCC7424_3968"/>
<dbReference type="PROSITE" id="PS50110">
    <property type="entry name" value="RESPONSE_REGULATORY"/>
    <property type="match status" value="1"/>
</dbReference>
<dbReference type="RefSeq" id="WP_015955927.1">
    <property type="nucleotide sequence ID" value="NC_011729.1"/>
</dbReference>
<evidence type="ECO:0000259" key="4">
    <source>
        <dbReference type="PROSITE" id="PS50110"/>
    </source>
</evidence>
<dbReference type="OrthoDB" id="582422at2"/>
<dbReference type="Pfam" id="PF00072">
    <property type="entry name" value="Response_reg"/>
    <property type="match status" value="1"/>
</dbReference>
<dbReference type="eggNOG" id="COG0745">
    <property type="taxonomic scope" value="Bacteria"/>
</dbReference>
<protein>
    <submittedName>
        <fullName evidence="5">Response regulator receiver protein</fullName>
    </submittedName>
</protein>
<gene>
    <name evidence="5" type="ordered locus">PCC7424_3968</name>
</gene>
<keyword evidence="6" id="KW-1185">Reference proteome</keyword>
<dbReference type="SUPFAM" id="SSF52172">
    <property type="entry name" value="CheY-like"/>
    <property type="match status" value="1"/>
</dbReference>
<dbReference type="InterPro" id="IPR050595">
    <property type="entry name" value="Bact_response_regulator"/>
</dbReference>
<accession>B7KKK9</accession>
<organism evidence="5 6">
    <name type="scientific">Gloeothece citriformis (strain PCC 7424)</name>
    <name type="common">Cyanothece sp. (strain PCC 7424)</name>
    <dbReference type="NCBI Taxonomy" id="65393"/>
    <lineage>
        <taxon>Bacteria</taxon>
        <taxon>Bacillati</taxon>
        <taxon>Cyanobacteriota</taxon>
        <taxon>Cyanophyceae</taxon>
        <taxon>Oscillatoriophycideae</taxon>
        <taxon>Chroococcales</taxon>
        <taxon>Aphanothecaceae</taxon>
        <taxon>Gloeothece</taxon>
        <taxon>Gloeothece citriformis</taxon>
    </lineage>
</organism>
<dbReference type="InterPro" id="IPR001789">
    <property type="entry name" value="Sig_transdc_resp-reg_receiver"/>
</dbReference>
<dbReference type="SMART" id="SM00448">
    <property type="entry name" value="REC"/>
    <property type="match status" value="1"/>
</dbReference>
<dbReference type="HOGENOM" id="CLU_000445_69_17_3"/>
<dbReference type="Gene3D" id="3.40.50.2300">
    <property type="match status" value="1"/>
</dbReference>
<proteinExistence type="predicted"/>
<dbReference type="PANTHER" id="PTHR44591:SF14">
    <property type="entry name" value="PROTEIN PILG"/>
    <property type="match status" value="1"/>
</dbReference>